<dbReference type="Proteomes" id="UP000014074">
    <property type="component" value="Unassembled WGS sequence"/>
</dbReference>
<dbReference type="GeneID" id="19323027"/>
<dbReference type="SUPFAM" id="SSF75304">
    <property type="entry name" value="Amidase signature (AS) enzymes"/>
    <property type="match status" value="1"/>
</dbReference>
<dbReference type="KEGG" id="tmn:UCRPA7_2747"/>
<proteinExistence type="predicted"/>
<reference evidence="3" key="1">
    <citation type="journal article" date="2013" name="Genome Announc.">
        <title>Draft genome sequence of the ascomycete Phaeoacremonium aleophilum strain UCR-PA7, a causal agent of the esca disease complex in grapevines.</title>
        <authorList>
            <person name="Blanco-Ulate B."/>
            <person name="Rolshausen P."/>
            <person name="Cantu D."/>
        </authorList>
    </citation>
    <scope>NUCLEOTIDE SEQUENCE [LARGE SCALE GENOMIC DNA]</scope>
    <source>
        <strain evidence="3">UCR-PA7</strain>
    </source>
</reference>
<name>R8BQW3_PHAM7</name>
<dbReference type="OrthoDB" id="5423360at2759"/>
<keyword evidence="3" id="KW-1185">Reference proteome</keyword>
<gene>
    <name evidence="2" type="ORF">UCRPA7_2747</name>
</gene>
<organism evidence="2 3">
    <name type="scientific">Phaeoacremonium minimum (strain UCR-PA7)</name>
    <name type="common">Esca disease fungus</name>
    <name type="synonym">Togninia minima</name>
    <dbReference type="NCBI Taxonomy" id="1286976"/>
    <lineage>
        <taxon>Eukaryota</taxon>
        <taxon>Fungi</taxon>
        <taxon>Dikarya</taxon>
        <taxon>Ascomycota</taxon>
        <taxon>Pezizomycotina</taxon>
        <taxon>Sordariomycetes</taxon>
        <taxon>Sordariomycetidae</taxon>
        <taxon>Togniniales</taxon>
        <taxon>Togniniaceae</taxon>
        <taxon>Phaeoacremonium</taxon>
    </lineage>
</organism>
<dbReference type="InterPro" id="IPR036928">
    <property type="entry name" value="AS_sf"/>
</dbReference>
<dbReference type="EMBL" id="KB932964">
    <property type="protein sequence ID" value="EOO01746.1"/>
    <property type="molecule type" value="Genomic_DNA"/>
</dbReference>
<dbReference type="Gene3D" id="3.90.1300.10">
    <property type="entry name" value="Amidase signature (AS) domain"/>
    <property type="match status" value="1"/>
</dbReference>
<dbReference type="PANTHER" id="PTHR46310:SF7">
    <property type="entry name" value="AMIDASE 1"/>
    <property type="match status" value="1"/>
</dbReference>
<evidence type="ECO:0000313" key="2">
    <source>
        <dbReference type="EMBL" id="EOO01746.1"/>
    </source>
</evidence>
<evidence type="ECO:0000259" key="1">
    <source>
        <dbReference type="Pfam" id="PF01425"/>
    </source>
</evidence>
<sequence>MESDIMCPILKSLYDDPQSAFTVGVVQTTEDSFAEISASSYSAQAEAAVPVPSRLYYGTKLDAKPLLGVRIAVKDIYHIKGVKTGAASREYYKLYPARNASAPAAQRLVDLGAVIVGKVKTSQFANGENPTADWIEVLAPFNPRGDGWQYCSSSSAGSAVAVASYDWLDAAIGTDTSGSMRFPAAYNGVFAGRQSQGGITTDGLVPCSSTLDTLGVFTRSAETHQHFLQSWYGMDTYKTYSAFPQKVFKVTNATTGGFPAAVTAAQGLYDAFIHKLADFLQATVVDLEPSSAWLAGGPIDEELLVYTNMDWMLAHLLSELEKAGIISPVKTGEVAF</sequence>
<dbReference type="RefSeq" id="XP_007913506.1">
    <property type="nucleotide sequence ID" value="XM_007915315.1"/>
</dbReference>
<evidence type="ECO:0000313" key="3">
    <source>
        <dbReference type="Proteomes" id="UP000014074"/>
    </source>
</evidence>
<protein>
    <submittedName>
        <fullName evidence="2">Putative amidase signature enzyme protein</fullName>
    </submittedName>
</protein>
<dbReference type="AlphaFoldDB" id="R8BQW3"/>
<dbReference type="InterPro" id="IPR023631">
    <property type="entry name" value="Amidase_dom"/>
</dbReference>
<dbReference type="PANTHER" id="PTHR46310">
    <property type="entry name" value="AMIDASE 1"/>
    <property type="match status" value="1"/>
</dbReference>
<accession>R8BQW3</accession>
<dbReference type="HOGENOM" id="CLU_826871_0_0_1"/>
<feature type="domain" description="Amidase" evidence="1">
    <location>
        <begin position="60"/>
        <end position="252"/>
    </location>
</feature>
<dbReference type="eggNOG" id="KOG1211">
    <property type="taxonomic scope" value="Eukaryota"/>
</dbReference>
<dbReference type="Pfam" id="PF01425">
    <property type="entry name" value="Amidase"/>
    <property type="match status" value="1"/>
</dbReference>